<keyword evidence="2" id="KW-1185">Reference proteome</keyword>
<gene>
    <name evidence="1" type="ORF">SAMN05660772_02808</name>
</gene>
<dbReference type="STRING" id="1122938.SAMN05660772_02808"/>
<dbReference type="Proteomes" id="UP000192408">
    <property type="component" value="Unassembled WGS sequence"/>
</dbReference>
<proteinExistence type="predicted"/>
<evidence type="ECO:0000313" key="1">
    <source>
        <dbReference type="EMBL" id="SMB88045.1"/>
    </source>
</evidence>
<organism evidence="1 2">
    <name type="scientific">Pasteurella testudinis DSM 23072</name>
    <dbReference type="NCBI Taxonomy" id="1122938"/>
    <lineage>
        <taxon>Bacteria</taxon>
        <taxon>Pseudomonadati</taxon>
        <taxon>Pseudomonadota</taxon>
        <taxon>Gammaproteobacteria</taxon>
        <taxon>Pasteurellales</taxon>
        <taxon>Pasteurellaceae</taxon>
        <taxon>Pasteurella</taxon>
    </lineage>
</organism>
<dbReference type="RefSeq" id="WP_084257690.1">
    <property type="nucleotide sequence ID" value="NZ_FWWV01000045.1"/>
</dbReference>
<name>A0A1W1V413_9PAST</name>
<evidence type="ECO:0000313" key="2">
    <source>
        <dbReference type="Proteomes" id="UP000192408"/>
    </source>
</evidence>
<accession>A0A1W1V413</accession>
<reference evidence="2" key="1">
    <citation type="submission" date="2017-04" db="EMBL/GenBank/DDBJ databases">
        <authorList>
            <person name="Varghese N."/>
            <person name="Submissions S."/>
        </authorList>
    </citation>
    <scope>NUCLEOTIDE SEQUENCE [LARGE SCALE GENOMIC DNA]</scope>
    <source>
        <strain evidence="2">DSM 23072</strain>
    </source>
</reference>
<dbReference type="AlphaFoldDB" id="A0A1W1V413"/>
<protein>
    <submittedName>
        <fullName evidence="1">Uncharacterized protein</fullName>
    </submittedName>
</protein>
<dbReference type="EMBL" id="FWWV01000045">
    <property type="protein sequence ID" value="SMB88045.1"/>
    <property type="molecule type" value="Genomic_DNA"/>
</dbReference>
<sequence>MTNKLKCPKCGGEVLDLRKFDEWGYYADEPKHYECLGSQPTGEYYAPFEDVDGNVIEVPIKTQSCGEFTFEEVSGGEA</sequence>